<feature type="region of interest" description="Disordered" evidence="2">
    <location>
        <begin position="251"/>
        <end position="272"/>
    </location>
</feature>
<dbReference type="OrthoDB" id="5244088at2"/>
<dbReference type="CDD" id="cd03468">
    <property type="entry name" value="PolY_like"/>
    <property type="match status" value="1"/>
</dbReference>
<evidence type="ECO:0000313" key="5">
    <source>
        <dbReference type="Proteomes" id="UP000288547"/>
    </source>
</evidence>
<dbReference type="InterPro" id="IPR043502">
    <property type="entry name" value="DNA/RNA_pol_sf"/>
</dbReference>
<sequence>MSRARSATTSGSVPGAEPPRVLLLWCPDWPVIAAAEAAGLPPSAPLALVVKGEIFACSASARREGVARGLRVREAQARCPGLTVLPYDADLDHRAFEPVISAVEAIVPGAQLVRPGTLAVKARGPSRYYGGEVKAAEAVLEVVAAAHPAGQADDDADGVVPPGAIARVGVADSLFAAEQLAKARMRGPEDVVRVVPAGRTREFLAPLPLSVLERPELTTVLRRLGIDTLGHFAALDAVEVRDRFGEDGERLHALSSGRDPRDVEARTPPPDLGGEIVFETPLDRVDQIAFAFRQVADDIFDRLRAATLVATAIRVEIGLEDVGVRERSWLHPRWFTASDIVDRVRWQIQGNGRTEGLEAAVERIRVEPESVDAMSRHEQGLWGTGSDERVHHGLSRVQSMVGHDGVLTARLTGGRMPGQRQVLVPWGDRPPGGEKAVAESATLPWPGAIPGPAPSVVFPEPRPVVVIGPDGASVEVDDRGAFTTPPVRFGIGEKPERTSPVSAWAGPWPVSERWWDTAARSLQRVQLVDEAGRAWLLVLVAHRWWAEAVYD</sequence>
<dbReference type="PANTHER" id="PTHR35369:SF2">
    <property type="entry name" value="BLR3025 PROTEIN"/>
    <property type="match status" value="1"/>
</dbReference>
<evidence type="ECO:0000256" key="1">
    <source>
        <dbReference type="ARBA" id="ARBA00022763"/>
    </source>
</evidence>
<dbReference type="RefSeq" id="WP_128495338.1">
    <property type="nucleotide sequence ID" value="NZ_RZNB01000004.1"/>
</dbReference>
<feature type="domain" description="UmuC" evidence="3">
    <location>
        <begin position="45"/>
        <end position="210"/>
    </location>
</feature>
<gene>
    <name evidence="4" type="ORF">ELQ90_11030</name>
</gene>
<dbReference type="Gene3D" id="3.40.1170.60">
    <property type="match status" value="1"/>
</dbReference>
<dbReference type="InterPro" id="IPR001126">
    <property type="entry name" value="UmuC"/>
</dbReference>
<evidence type="ECO:0000259" key="3">
    <source>
        <dbReference type="PROSITE" id="PS50173"/>
    </source>
</evidence>
<dbReference type="Pfam" id="PF00817">
    <property type="entry name" value="IMS"/>
    <property type="match status" value="1"/>
</dbReference>
<comment type="caution">
    <text evidence="4">The sequence shown here is derived from an EMBL/GenBank/DDBJ whole genome shotgun (WGS) entry which is preliminary data.</text>
</comment>
<dbReference type="EMBL" id="RZNB01000004">
    <property type="protein sequence ID" value="RWZ49878.1"/>
    <property type="molecule type" value="Genomic_DNA"/>
</dbReference>
<dbReference type="PROSITE" id="PS50173">
    <property type="entry name" value="UMUC"/>
    <property type="match status" value="1"/>
</dbReference>
<dbReference type="Proteomes" id="UP000288547">
    <property type="component" value="Unassembled WGS sequence"/>
</dbReference>
<accession>A0A3S4DJB3</accession>
<protein>
    <submittedName>
        <fullName evidence="4">DNA polymerase Y family protein</fullName>
    </submittedName>
</protein>
<reference evidence="4 5" key="1">
    <citation type="submission" date="2018-12" db="EMBL/GenBank/DDBJ databases">
        <authorList>
            <person name="Li F."/>
        </authorList>
    </citation>
    <scope>NUCLEOTIDE SEQUENCE [LARGE SCALE GENOMIC DNA]</scope>
    <source>
        <strain evidence="4 5">11W25H-1</strain>
    </source>
</reference>
<proteinExistence type="predicted"/>
<keyword evidence="5" id="KW-1185">Reference proteome</keyword>
<dbReference type="GO" id="GO:0006281">
    <property type="term" value="P:DNA repair"/>
    <property type="evidence" value="ECO:0007669"/>
    <property type="project" value="InterPro"/>
</dbReference>
<dbReference type="AlphaFoldDB" id="A0A3S4DJB3"/>
<name>A0A3S4DJB3_9MICO</name>
<organism evidence="4 5">
    <name type="scientific">Labedella phragmitis</name>
    <dbReference type="NCBI Taxonomy" id="2498849"/>
    <lineage>
        <taxon>Bacteria</taxon>
        <taxon>Bacillati</taxon>
        <taxon>Actinomycetota</taxon>
        <taxon>Actinomycetes</taxon>
        <taxon>Micrococcales</taxon>
        <taxon>Microbacteriaceae</taxon>
        <taxon>Labedella</taxon>
    </lineage>
</organism>
<evidence type="ECO:0000256" key="2">
    <source>
        <dbReference type="SAM" id="MobiDB-lite"/>
    </source>
</evidence>
<dbReference type="SUPFAM" id="SSF56672">
    <property type="entry name" value="DNA/RNA polymerases"/>
    <property type="match status" value="1"/>
</dbReference>
<evidence type="ECO:0000313" key="4">
    <source>
        <dbReference type="EMBL" id="RWZ49878.1"/>
    </source>
</evidence>
<keyword evidence="1" id="KW-0227">DNA damage</keyword>
<dbReference type="PANTHER" id="PTHR35369">
    <property type="entry name" value="BLR3025 PROTEIN-RELATED"/>
    <property type="match status" value="1"/>
</dbReference>
<dbReference type="InterPro" id="IPR050356">
    <property type="entry name" value="SulA_CellDiv_inhibitor"/>
</dbReference>
<feature type="compositionally biased region" description="Basic and acidic residues" evidence="2">
    <location>
        <begin position="251"/>
        <end position="265"/>
    </location>
</feature>